<dbReference type="Pfam" id="PF01478">
    <property type="entry name" value="Peptidase_A24"/>
    <property type="match status" value="1"/>
</dbReference>
<dbReference type="GO" id="GO:0004190">
    <property type="term" value="F:aspartic-type endopeptidase activity"/>
    <property type="evidence" value="ECO:0007669"/>
    <property type="project" value="UniProtKB-EC"/>
</dbReference>
<feature type="transmembrane region" description="Helical" evidence="2">
    <location>
        <begin position="110"/>
        <end position="127"/>
    </location>
</feature>
<feature type="transmembrane region" description="Helical" evidence="2">
    <location>
        <begin position="57"/>
        <end position="74"/>
    </location>
</feature>
<feature type="transmembrane region" description="Helical" evidence="2">
    <location>
        <begin position="186"/>
        <end position="203"/>
    </location>
</feature>
<dbReference type="EMBL" id="JBHMQT010000006">
    <property type="protein sequence ID" value="MFC0861704.1"/>
    <property type="molecule type" value="Genomic_DNA"/>
</dbReference>
<dbReference type="Proteomes" id="UP001589870">
    <property type="component" value="Unassembled WGS sequence"/>
</dbReference>
<sequence>MTIGVALGTAAVGLLAGRVVRAISDRFAPRKGPPYAIEILTAVVFGLVGWKIRLGPLLPAYLYMAGAGVALSLIDLRTRRLPDTLTLPSYAVLLTLVTTGAVISGNGSIVVRLLVGALAAFLLYWGFHRMNTALGAGDVKASGLAGGVLGILGVNAWVLGIGTGLVLAALCAVALLIRGKGSASTLMPYGPFLFAGCLVGVLAA</sequence>
<protein>
    <submittedName>
        <fullName evidence="4">Prepilin peptidase</fullName>
        <ecNumber evidence="4">3.4.23.43</ecNumber>
    </submittedName>
</protein>
<dbReference type="Gene3D" id="1.20.120.1220">
    <property type="match status" value="1"/>
</dbReference>
<feature type="transmembrane region" description="Helical" evidence="2">
    <location>
        <begin position="147"/>
        <end position="177"/>
    </location>
</feature>
<dbReference type="PANTHER" id="PTHR30487:SF0">
    <property type="entry name" value="PREPILIN LEADER PEPTIDASE_N-METHYLTRANSFERASE-RELATED"/>
    <property type="match status" value="1"/>
</dbReference>
<keyword evidence="2" id="KW-1133">Transmembrane helix</keyword>
<keyword evidence="2" id="KW-0812">Transmembrane</keyword>
<reference evidence="4 5" key="1">
    <citation type="submission" date="2024-09" db="EMBL/GenBank/DDBJ databases">
        <authorList>
            <person name="Sun Q."/>
            <person name="Mori K."/>
        </authorList>
    </citation>
    <scope>NUCLEOTIDE SEQUENCE [LARGE SCALE GENOMIC DNA]</scope>
    <source>
        <strain evidence="4 5">TBRC 1851</strain>
    </source>
</reference>
<organism evidence="4 5">
    <name type="scientific">Sphaerimonospora cavernae</name>
    <dbReference type="NCBI Taxonomy" id="1740611"/>
    <lineage>
        <taxon>Bacteria</taxon>
        <taxon>Bacillati</taxon>
        <taxon>Actinomycetota</taxon>
        <taxon>Actinomycetes</taxon>
        <taxon>Streptosporangiales</taxon>
        <taxon>Streptosporangiaceae</taxon>
        <taxon>Sphaerimonospora</taxon>
    </lineage>
</organism>
<proteinExistence type="inferred from homology"/>
<feature type="transmembrane region" description="Helical" evidence="2">
    <location>
        <begin position="86"/>
        <end position="103"/>
    </location>
</feature>
<name>A0ABV6U111_9ACTN</name>
<accession>A0ABV6U111</accession>
<dbReference type="RefSeq" id="WP_394299931.1">
    <property type="nucleotide sequence ID" value="NZ_JBHMQT010000006.1"/>
</dbReference>
<evidence type="ECO:0000256" key="2">
    <source>
        <dbReference type="SAM" id="Phobius"/>
    </source>
</evidence>
<dbReference type="PANTHER" id="PTHR30487">
    <property type="entry name" value="TYPE 4 PREPILIN-LIKE PROTEINS LEADER PEPTIDE-PROCESSING ENZYME"/>
    <property type="match status" value="1"/>
</dbReference>
<evidence type="ECO:0000313" key="4">
    <source>
        <dbReference type="EMBL" id="MFC0861704.1"/>
    </source>
</evidence>
<evidence type="ECO:0000256" key="1">
    <source>
        <dbReference type="ARBA" id="ARBA00005801"/>
    </source>
</evidence>
<feature type="domain" description="Prepilin type IV endopeptidase peptidase" evidence="3">
    <location>
        <begin position="66"/>
        <end position="169"/>
    </location>
</feature>
<keyword evidence="2" id="KW-0472">Membrane</keyword>
<evidence type="ECO:0000313" key="5">
    <source>
        <dbReference type="Proteomes" id="UP001589870"/>
    </source>
</evidence>
<dbReference type="EC" id="3.4.23.43" evidence="4"/>
<comment type="similarity">
    <text evidence="1">Belongs to the peptidase A24 family.</text>
</comment>
<comment type="caution">
    <text evidence="4">The sequence shown here is derived from an EMBL/GenBank/DDBJ whole genome shotgun (WGS) entry which is preliminary data.</text>
</comment>
<dbReference type="InterPro" id="IPR000045">
    <property type="entry name" value="Prepilin_IV_endopep_pep"/>
</dbReference>
<dbReference type="InterPro" id="IPR050882">
    <property type="entry name" value="Prepilin_peptidase/N-MTase"/>
</dbReference>
<evidence type="ECO:0000259" key="3">
    <source>
        <dbReference type="Pfam" id="PF01478"/>
    </source>
</evidence>
<keyword evidence="5" id="KW-1185">Reference proteome</keyword>
<keyword evidence="4" id="KW-0378">Hydrolase</keyword>
<gene>
    <name evidence="4" type="ORF">ACFHYQ_05265</name>
</gene>